<sequence>MTTIAAQQVALDNALVPLEKRVEIGKCNMRIDPSKTHKEPTYQVVLDALALTTCYPAFLITADVPEIYMQQFWFTINKKDSTTYEFKIDKKSYRIDMEAFREIFQIYPRLSNKDFDELPPDDEIVSFIKELGHKGDIKSVTKVVVDQMYNHGEILHLSSTSAYLGKLRVLTSSDFQVLKFYGECSIRRMSDDFQVYRALLLKRMTNHQTRDSNAYTTYLAYATGKASPKMKRKLKKPASPSKKRTLITKEEEEPEPAKKFVSFKKPATKRQSASVRIRDTPIVYVSKNKAHAKAKRIKEIELLYDAALLEEAQLKKDFKRNKRDTNTHQAGGSNEGADSESEVPNEPKGKSINTSKGTGSRCVQSDGDHEQADDEQTESDDEEEEKQDDEFVHTPDDYVPTDDESNDESKEFD</sequence>
<evidence type="ECO:0000256" key="1">
    <source>
        <dbReference type="SAM" id="MobiDB-lite"/>
    </source>
</evidence>
<feature type="region of interest" description="Disordered" evidence="1">
    <location>
        <begin position="229"/>
        <end position="265"/>
    </location>
</feature>
<feature type="compositionally biased region" description="Polar residues" evidence="1">
    <location>
        <begin position="351"/>
        <end position="363"/>
    </location>
</feature>
<feature type="compositionally biased region" description="Basic residues" evidence="1">
    <location>
        <begin position="229"/>
        <end position="246"/>
    </location>
</feature>
<feature type="compositionally biased region" description="Acidic residues" evidence="1">
    <location>
        <begin position="371"/>
        <end position="388"/>
    </location>
</feature>
<reference evidence="2" key="1">
    <citation type="journal article" date="2019" name="Sci. Rep.">
        <title>Draft genome of Tanacetum cinerariifolium, the natural source of mosquito coil.</title>
        <authorList>
            <person name="Yamashiro T."/>
            <person name="Shiraishi A."/>
            <person name="Satake H."/>
            <person name="Nakayama K."/>
        </authorList>
    </citation>
    <scope>NUCLEOTIDE SEQUENCE</scope>
</reference>
<feature type="region of interest" description="Disordered" evidence="1">
    <location>
        <begin position="319"/>
        <end position="413"/>
    </location>
</feature>
<accession>A0A699H5K4</accession>
<comment type="caution">
    <text evidence="2">The sequence shown here is derived from an EMBL/GenBank/DDBJ whole genome shotgun (WGS) entry which is preliminary data.</text>
</comment>
<dbReference type="AlphaFoldDB" id="A0A699H5K4"/>
<organism evidence="2">
    <name type="scientific">Tanacetum cinerariifolium</name>
    <name type="common">Dalmatian daisy</name>
    <name type="synonym">Chrysanthemum cinerariifolium</name>
    <dbReference type="NCBI Taxonomy" id="118510"/>
    <lineage>
        <taxon>Eukaryota</taxon>
        <taxon>Viridiplantae</taxon>
        <taxon>Streptophyta</taxon>
        <taxon>Embryophyta</taxon>
        <taxon>Tracheophyta</taxon>
        <taxon>Spermatophyta</taxon>
        <taxon>Magnoliopsida</taxon>
        <taxon>eudicotyledons</taxon>
        <taxon>Gunneridae</taxon>
        <taxon>Pentapetalae</taxon>
        <taxon>asterids</taxon>
        <taxon>campanulids</taxon>
        <taxon>Asterales</taxon>
        <taxon>Asteraceae</taxon>
        <taxon>Asteroideae</taxon>
        <taxon>Anthemideae</taxon>
        <taxon>Anthemidinae</taxon>
        <taxon>Tanacetum</taxon>
    </lineage>
</organism>
<name>A0A699H5K4_TANCI</name>
<proteinExistence type="predicted"/>
<gene>
    <name evidence="2" type="ORF">Tci_319145</name>
</gene>
<evidence type="ECO:0000313" key="2">
    <source>
        <dbReference type="EMBL" id="GEX47170.1"/>
    </source>
</evidence>
<dbReference type="EMBL" id="BKCJ010110287">
    <property type="protein sequence ID" value="GEX47170.1"/>
    <property type="molecule type" value="Genomic_DNA"/>
</dbReference>
<protein>
    <submittedName>
        <fullName evidence="2">Uncharacterized protein</fullName>
    </submittedName>
</protein>